<reference evidence="2" key="1">
    <citation type="submission" date="2017-02" db="UniProtKB">
        <authorList>
            <consortium name="WormBaseParasite"/>
        </authorList>
    </citation>
    <scope>IDENTIFICATION</scope>
</reference>
<dbReference type="Proteomes" id="UP000046392">
    <property type="component" value="Unplaced"/>
</dbReference>
<protein>
    <submittedName>
        <fullName evidence="2">Protein kinase domain-containing protein</fullName>
    </submittedName>
</protein>
<dbReference type="InterPro" id="IPR011009">
    <property type="entry name" value="Kinase-like_dom_sf"/>
</dbReference>
<dbReference type="SUPFAM" id="SSF56112">
    <property type="entry name" value="Protein kinase-like (PK-like)"/>
    <property type="match status" value="1"/>
</dbReference>
<dbReference type="STRING" id="174720.A0A0N5B7R3"/>
<dbReference type="WBParaSite" id="SPAL_0000208700.1">
    <property type="protein sequence ID" value="SPAL_0000208700.1"/>
    <property type="gene ID" value="SPAL_0000208700"/>
</dbReference>
<sequence length="266" mass="29851">MQYNDDWVEGYQLAANMNFKFQQCNPTPLDSIVTNISQDGLKLMSSSLLWNPEKRPSAAASLKYKYFQVAQKLGAPVFSQPNTGNRKTSSFSSQSDSKIITTISKKSSGINKMIEESDQKLKYKEGTEREFNRNLPLNKTSLFEEVEKEDKEGKEIKKNSATNKKIPAKELYMAKSRYAPGINKNDNTSSFNSTLKNKSLLNGNLNSSLGQKSSVQARFEYAYGYVPMFACKNKNINNKSGIEASGTESSEFNGRVDWAAKYGRNI</sequence>
<keyword evidence="1" id="KW-1185">Reference proteome</keyword>
<organism evidence="1 2">
    <name type="scientific">Strongyloides papillosus</name>
    <name type="common">Intestinal threadworm</name>
    <dbReference type="NCBI Taxonomy" id="174720"/>
    <lineage>
        <taxon>Eukaryota</taxon>
        <taxon>Metazoa</taxon>
        <taxon>Ecdysozoa</taxon>
        <taxon>Nematoda</taxon>
        <taxon>Chromadorea</taxon>
        <taxon>Rhabditida</taxon>
        <taxon>Tylenchina</taxon>
        <taxon>Panagrolaimomorpha</taxon>
        <taxon>Strongyloidoidea</taxon>
        <taxon>Strongyloididae</taxon>
        <taxon>Strongyloides</taxon>
    </lineage>
</organism>
<dbReference type="Gene3D" id="1.10.510.10">
    <property type="entry name" value="Transferase(Phosphotransferase) domain 1"/>
    <property type="match status" value="1"/>
</dbReference>
<dbReference type="AlphaFoldDB" id="A0A0N5B7R3"/>
<accession>A0A0N5B7R3</accession>
<proteinExistence type="predicted"/>
<evidence type="ECO:0000313" key="1">
    <source>
        <dbReference type="Proteomes" id="UP000046392"/>
    </source>
</evidence>
<evidence type="ECO:0000313" key="2">
    <source>
        <dbReference type="WBParaSite" id="SPAL_0000208700.1"/>
    </source>
</evidence>
<name>A0A0N5B7R3_STREA</name>